<accession>A0A242L286</accession>
<organism evidence="1 2">
    <name type="scientific">Enterococcus mundtii</name>
    <dbReference type="NCBI Taxonomy" id="53346"/>
    <lineage>
        <taxon>Bacteria</taxon>
        <taxon>Bacillati</taxon>
        <taxon>Bacillota</taxon>
        <taxon>Bacilli</taxon>
        <taxon>Lactobacillales</taxon>
        <taxon>Enterococcaceae</taxon>
        <taxon>Enterococcus</taxon>
    </lineage>
</organism>
<evidence type="ECO:0000313" key="2">
    <source>
        <dbReference type="Proteomes" id="UP000195024"/>
    </source>
</evidence>
<dbReference type="RefSeq" id="WP_086335072.1">
    <property type="nucleotide sequence ID" value="NZ_NGMS01000001.1"/>
</dbReference>
<proteinExistence type="predicted"/>
<dbReference type="Proteomes" id="UP000195024">
    <property type="component" value="Unassembled WGS sequence"/>
</dbReference>
<dbReference type="AlphaFoldDB" id="A0A242L286"/>
<sequence>MYPIGTYDRFIQKIKGREEKEKLTNVFGVLLADVRQPDTRGYILNYLDRFNLSSGEYIDFYIPGYFENIDTFYKTETIELEKEKYFFSSQAYDEFTRKFVQDFGLRGKGIPVLYLIEWRKGVFEKSKIIEFDLDGGEYSVKKTAELFEFLFSLARENEDLGGINNRLELEKLGEYLTNDLIDDLGIPLVTIGRNIGKILIKFKVK</sequence>
<reference evidence="1 2" key="1">
    <citation type="submission" date="2017-05" db="EMBL/GenBank/DDBJ databases">
        <title>The Genome Sequence of Enterococcus mundtii 6B1_DIV0119.</title>
        <authorList>
            <consortium name="The Broad Institute Genomics Platform"/>
            <consortium name="The Broad Institute Genomic Center for Infectious Diseases"/>
            <person name="Earl A."/>
            <person name="Manson A."/>
            <person name="Schwartman J."/>
            <person name="Gilmore M."/>
            <person name="Abouelleil A."/>
            <person name="Cao P."/>
            <person name="Chapman S."/>
            <person name="Cusick C."/>
            <person name="Shea T."/>
            <person name="Young S."/>
            <person name="Neafsey D."/>
            <person name="Nusbaum C."/>
            <person name="Birren B."/>
        </authorList>
    </citation>
    <scope>NUCLEOTIDE SEQUENCE [LARGE SCALE GENOMIC DNA]</scope>
    <source>
        <strain evidence="1 2">6B1_DIV0119</strain>
    </source>
</reference>
<evidence type="ECO:0000313" key="1">
    <source>
        <dbReference type="EMBL" id="OTP28231.1"/>
    </source>
</evidence>
<dbReference type="EMBL" id="NGMS01000001">
    <property type="protein sequence ID" value="OTP28231.1"/>
    <property type="molecule type" value="Genomic_DNA"/>
</dbReference>
<gene>
    <name evidence="1" type="ORF">A5802_001970</name>
</gene>
<protein>
    <submittedName>
        <fullName evidence="1">Uncharacterized protein</fullName>
    </submittedName>
</protein>
<name>A0A242L286_ENTMU</name>
<comment type="caution">
    <text evidence="1">The sequence shown here is derived from an EMBL/GenBank/DDBJ whole genome shotgun (WGS) entry which is preliminary data.</text>
</comment>